<dbReference type="Gene3D" id="3.40.50.1820">
    <property type="entry name" value="alpha/beta hydrolase"/>
    <property type="match status" value="1"/>
</dbReference>
<reference evidence="1" key="1">
    <citation type="submission" date="2021-02" db="EMBL/GenBank/DDBJ databases">
        <authorList>
            <person name="Dougan E. K."/>
            <person name="Rhodes N."/>
            <person name="Thang M."/>
            <person name="Chan C."/>
        </authorList>
    </citation>
    <scope>NUCLEOTIDE SEQUENCE</scope>
</reference>
<evidence type="ECO:0000313" key="2">
    <source>
        <dbReference type="Proteomes" id="UP000604046"/>
    </source>
</evidence>
<sequence>MADGSVVTWGDQNHYDSHSPAVAENLTSVDAIYSTCAAFAAKKMDGTVATWGNSQFGGDSSSVSEYLSSVDVIYSTEYAFAAKKTDGTVVTWGDPKCGGDSSSVAEHLSSVDVIYSASCAFAAKKTNGTVVTWGDRFGGGDSSSVADRLSSVEVIYSTSRAFAAKRKDGTVVTWGHSLWGGDSSPVVEQLRSIVAIYSTEAGAFAAQKVDGTVVTWGDPALGGDSSSVAERLSSVDVIYSTRTAFAAKKRDGTVVTWGKPKKGGDSSSVVQNLSSVDVIYSSCCAFAAKRIDGTVVTWGLPGAGGDSSSVAGRLSSVDAISSTSGAFAAKRTDGTVVTWGNALSGGDSSSVAEHLTSVDVIYSTHWAFAAKKKDGTVVTWGVPRYGGDSSSVQRFVNQLPKPNAERSGGHAVAKRAPAVAGLSGGGEDSALGTDLHKTTSSPAPINKSLGRETWLLFAAVAAFCTAFCFSPHWFRNAVRYRRRGARDMTVELMSTSAYACDTVPALAACYNRRVLEDARRNGGLKEENPILVAGYSHGCVVAHQMACQLEEDGISVGVILFDLEVTWPPPATNSRVGGYSFLGGEAEAILLISRAFGKFEFAMKEAVELNLAKEASQSRIDVDALRQRAFEALPYELFAHIAHGSAAGGSLMSNLMTLLLRPRAFAGPALMVVAPDSPEPLGEMGSERDEGLGFRVWGIGEDARFASAREINAKYCKQMEAVYDMYELLLQSRSVQSSLQSPARP</sequence>
<proteinExistence type="predicted"/>
<gene>
    <name evidence="1" type="ORF">SNAT2548_LOCUS19202</name>
</gene>
<dbReference type="InterPro" id="IPR029058">
    <property type="entry name" value="AB_hydrolase_fold"/>
</dbReference>
<dbReference type="InterPro" id="IPR009091">
    <property type="entry name" value="RCC1/BLIP-II"/>
</dbReference>
<comment type="caution">
    <text evidence="1">The sequence shown here is derived from an EMBL/GenBank/DDBJ whole genome shotgun (WGS) entry which is preliminary data.</text>
</comment>
<protein>
    <submittedName>
        <fullName evidence="1">Uncharacterized protein</fullName>
    </submittedName>
</protein>
<dbReference type="SUPFAM" id="SSF53474">
    <property type="entry name" value="alpha/beta-Hydrolases"/>
    <property type="match status" value="1"/>
</dbReference>
<accession>A0A812Q5Z8</accession>
<dbReference type="EMBL" id="CAJNDS010002169">
    <property type="protein sequence ID" value="CAE7358822.1"/>
    <property type="molecule type" value="Genomic_DNA"/>
</dbReference>
<keyword evidence="2" id="KW-1185">Reference proteome</keyword>
<dbReference type="Gene3D" id="2.130.10.30">
    <property type="entry name" value="Regulator of chromosome condensation 1/beta-lactamase-inhibitor protein II"/>
    <property type="match status" value="2"/>
</dbReference>
<dbReference type="Proteomes" id="UP000604046">
    <property type="component" value="Unassembled WGS sequence"/>
</dbReference>
<dbReference type="AlphaFoldDB" id="A0A812Q5Z8"/>
<organism evidence="1 2">
    <name type="scientific">Symbiodinium natans</name>
    <dbReference type="NCBI Taxonomy" id="878477"/>
    <lineage>
        <taxon>Eukaryota</taxon>
        <taxon>Sar</taxon>
        <taxon>Alveolata</taxon>
        <taxon>Dinophyceae</taxon>
        <taxon>Suessiales</taxon>
        <taxon>Symbiodiniaceae</taxon>
        <taxon>Symbiodinium</taxon>
    </lineage>
</organism>
<dbReference type="OrthoDB" id="5370059at2759"/>
<evidence type="ECO:0000313" key="1">
    <source>
        <dbReference type="EMBL" id="CAE7358822.1"/>
    </source>
</evidence>
<name>A0A812Q5Z8_9DINO</name>
<dbReference type="SUPFAM" id="SSF50985">
    <property type="entry name" value="RCC1/BLIP-II"/>
    <property type="match status" value="1"/>
</dbReference>